<evidence type="ECO:0000313" key="5">
    <source>
        <dbReference type="Proteomes" id="UP000250043"/>
    </source>
</evidence>
<evidence type="ECO:0000259" key="3">
    <source>
        <dbReference type="Pfam" id="PF00561"/>
    </source>
</evidence>
<accession>A0A8E2AT70</accession>
<sequence length="306" mass="34000">MAIPVTEGFVDFDVPTAGKACKTWYKVFGDLNSGTPLVGLHGGPGAIHDYLLSIADLAASHSIPVVLYDQLGNGHSTHLREKAGDTSFWTEQLFLDELDNLLTRLGIQDSYAVLGHSWGGMLGARHATLQPKGLKALIVSDSPASMTLWLEAAGSLLAQLPQDVQDILQKHERDGTTDSQEYKDAMEVFNSRYVCRLDPLPEEVKRCYESLDIDPTVYLTMNGPSEFHVIGPLKDWTVVSDLHKITVPTLLLNGEFDEAKDSVVLPFFNLISRVKWYTFPNASHMPQWEAREKYVQVVGEFLKGRV</sequence>
<dbReference type="PIRSF" id="PIRSF005539">
    <property type="entry name" value="Pept_S33_TRI_F1"/>
    <property type="match status" value="1"/>
</dbReference>
<dbReference type="GO" id="GO:0016020">
    <property type="term" value="C:membrane"/>
    <property type="evidence" value="ECO:0007669"/>
    <property type="project" value="TreeGrafter"/>
</dbReference>
<dbReference type="SUPFAM" id="SSF53474">
    <property type="entry name" value="alpha/beta-Hydrolases"/>
    <property type="match status" value="1"/>
</dbReference>
<dbReference type="GO" id="GO:0006508">
    <property type="term" value="P:proteolysis"/>
    <property type="evidence" value="ECO:0007669"/>
    <property type="project" value="InterPro"/>
</dbReference>
<organism evidence="4 5">
    <name type="scientific">Obba rivulosa</name>
    <dbReference type="NCBI Taxonomy" id="1052685"/>
    <lineage>
        <taxon>Eukaryota</taxon>
        <taxon>Fungi</taxon>
        <taxon>Dikarya</taxon>
        <taxon>Basidiomycota</taxon>
        <taxon>Agaricomycotina</taxon>
        <taxon>Agaricomycetes</taxon>
        <taxon>Polyporales</taxon>
        <taxon>Gelatoporiaceae</taxon>
        <taxon>Obba</taxon>
    </lineage>
</organism>
<dbReference type="PRINTS" id="PR00793">
    <property type="entry name" value="PROAMNOPTASE"/>
</dbReference>
<dbReference type="PANTHER" id="PTHR43798:SF33">
    <property type="entry name" value="HYDROLASE, PUTATIVE (AFU_ORTHOLOGUE AFUA_2G14860)-RELATED"/>
    <property type="match status" value="1"/>
</dbReference>
<dbReference type="AlphaFoldDB" id="A0A8E2AT70"/>
<dbReference type="InterPro" id="IPR029058">
    <property type="entry name" value="AB_hydrolase_fold"/>
</dbReference>
<reference evidence="4 5" key="1">
    <citation type="submission" date="2016-07" db="EMBL/GenBank/DDBJ databases">
        <title>Draft genome of the white-rot fungus Obba rivulosa 3A-2.</title>
        <authorList>
            <consortium name="DOE Joint Genome Institute"/>
            <person name="Miettinen O."/>
            <person name="Riley R."/>
            <person name="Acob R."/>
            <person name="Barry K."/>
            <person name="Cullen D."/>
            <person name="De Vries R."/>
            <person name="Hainaut M."/>
            <person name="Hatakka A."/>
            <person name="Henrissat B."/>
            <person name="Hilden K."/>
            <person name="Kuo R."/>
            <person name="Labutti K."/>
            <person name="Lipzen A."/>
            <person name="Makela M.R."/>
            <person name="Sandor L."/>
            <person name="Spatafora J.W."/>
            <person name="Grigoriev I.V."/>
            <person name="Hibbett D.S."/>
        </authorList>
    </citation>
    <scope>NUCLEOTIDE SEQUENCE [LARGE SCALE GENOMIC DNA]</scope>
    <source>
        <strain evidence="4 5">3A-2</strain>
    </source>
</reference>
<name>A0A8E2AT70_9APHY</name>
<protein>
    <submittedName>
        <fullName evidence="4">Proline-specific peptidase</fullName>
    </submittedName>
</protein>
<evidence type="ECO:0000313" key="4">
    <source>
        <dbReference type="EMBL" id="OCH87905.1"/>
    </source>
</evidence>
<dbReference type="NCBIfam" id="TIGR01250">
    <property type="entry name" value="pro_imino_pep_2"/>
    <property type="match status" value="1"/>
</dbReference>
<dbReference type="EMBL" id="KV722469">
    <property type="protein sequence ID" value="OCH87905.1"/>
    <property type="molecule type" value="Genomic_DNA"/>
</dbReference>
<dbReference type="GO" id="GO:0008233">
    <property type="term" value="F:peptidase activity"/>
    <property type="evidence" value="ECO:0007669"/>
    <property type="project" value="InterPro"/>
</dbReference>
<dbReference type="Proteomes" id="UP000250043">
    <property type="component" value="Unassembled WGS sequence"/>
</dbReference>
<evidence type="ECO:0000256" key="2">
    <source>
        <dbReference type="ARBA" id="ARBA00022801"/>
    </source>
</evidence>
<dbReference type="Pfam" id="PF00561">
    <property type="entry name" value="Abhydrolase_1"/>
    <property type="match status" value="1"/>
</dbReference>
<gene>
    <name evidence="4" type="ORF">OBBRIDRAFT_795757</name>
</gene>
<dbReference type="OrthoDB" id="190201at2759"/>
<keyword evidence="2" id="KW-0378">Hydrolase</keyword>
<dbReference type="InterPro" id="IPR005945">
    <property type="entry name" value="Pro_imino_pep"/>
</dbReference>
<proteinExistence type="inferred from homology"/>
<evidence type="ECO:0000256" key="1">
    <source>
        <dbReference type="ARBA" id="ARBA00010088"/>
    </source>
</evidence>
<dbReference type="PANTHER" id="PTHR43798">
    <property type="entry name" value="MONOACYLGLYCEROL LIPASE"/>
    <property type="match status" value="1"/>
</dbReference>
<keyword evidence="5" id="KW-1185">Reference proteome</keyword>
<dbReference type="InterPro" id="IPR000073">
    <property type="entry name" value="AB_hydrolase_1"/>
</dbReference>
<dbReference type="Gene3D" id="3.40.50.1820">
    <property type="entry name" value="alpha/beta hydrolase"/>
    <property type="match status" value="1"/>
</dbReference>
<dbReference type="InterPro" id="IPR050266">
    <property type="entry name" value="AB_hydrolase_sf"/>
</dbReference>
<comment type="similarity">
    <text evidence="1">Belongs to the peptidase S33 family.</text>
</comment>
<feature type="domain" description="AB hydrolase-1" evidence="3">
    <location>
        <begin position="36"/>
        <end position="289"/>
    </location>
</feature>
<dbReference type="InterPro" id="IPR002410">
    <property type="entry name" value="Peptidase_S33"/>
</dbReference>